<name>A0A225X4Z7_9STRA</name>
<organism evidence="1 2">
    <name type="scientific">Phytophthora megakarya</name>
    <dbReference type="NCBI Taxonomy" id="4795"/>
    <lineage>
        <taxon>Eukaryota</taxon>
        <taxon>Sar</taxon>
        <taxon>Stramenopiles</taxon>
        <taxon>Oomycota</taxon>
        <taxon>Peronosporomycetes</taxon>
        <taxon>Peronosporales</taxon>
        <taxon>Peronosporaceae</taxon>
        <taxon>Phytophthora</taxon>
    </lineage>
</organism>
<gene>
    <name evidence="1" type="ORF">PHMEG_000156</name>
</gene>
<accession>A0A225X4Z7</accession>
<dbReference type="OrthoDB" id="146209at2759"/>
<dbReference type="Proteomes" id="UP000198211">
    <property type="component" value="Unassembled WGS sequence"/>
</dbReference>
<sequence length="79" mass="8331">MEAWLLTCSITGICTLIPTSSKHSIMPSISALISDAATNSDPIVDKGTHVCFLHSHATTTPSTMITPPVTDFLSFLSPA</sequence>
<protein>
    <submittedName>
        <fullName evidence="1">Uncharacterized protein</fullName>
    </submittedName>
</protein>
<keyword evidence="2" id="KW-1185">Reference proteome</keyword>
<evidence type="ECO:0000313" key="1">
    <source>
        <dbReference type="EMBL" id="OWZ24722.1"/>
    </source>
</evidence>
<dbReference type="EMBL" id="NBNE01000004">
    <property type="protein sequence ID" value="OWZ24722.1"/>
    <property type="molecule type" value="Genomic_DNA"/>
</dbReference>
<evidence type="ECO:0000313" key="2">
    <source>
        <dbReference type="Proteomes" id="UP000198211"/>
    </source>
</evidence>
<proteinExistence type="predicted"/>
<reference evidence="2" key="1">
    <citation type="submission" date="2017-03" db="EMBL/GenBank/DDBJ databases">
        <title>Phytopthora megakarya and P. palmivora, two closely related causual agents of cacao black pod achieved similar genome size and gene model numbers by different mechanisms.</title>
        <authorList>
            <person name="Ali S."/>
            <person name="Shao J."/>
            <person name="Larry D.J."/>
            <person name="Kronmiller B."/>
            <person name="Shen D."/>
            <person name="Strem M.D."/>
            <person name="Melnick R.L."/>
            <person name="Guiltinan M.J."/>
            <person name="Tyler B.M."/>
            <person name="Meinhardt L.W."/>
            <person name="Bailey B.A."/>
        </authorList>
    </citation>
    <scope>NUCLEOTIDE SEQUENCE [LARGE SCALE GENOMIC DNA]</scope>
    <source>
        <strain evidence="2">zdho120</strain>
    </source>
</reference>
<comment type="caution">
    <text evidence="1">The sequence shown here is derived from an EMBL/GenBank/DDBJ whole genome shotgun (WGS) entry which is preliminary data.</text>
</comment>
<dbReference type="AlphaFoldDB" id="A0A225X4Z7"/>